<evidence type="ECO:0000256" key="1">
    <source>
        <dbReference type="ARBA" id="ARBA00001917"/>
    </source>
</evidence>
<feature type="binding site" evidence="7">
    <location>
        <begin position="31"/>
        <end position="33"/>
    </location>
    <ligand>
        <name>FMN</name>
        <dbReference type="ChEBI" id="CHEBI:58210"/>
    </ligand>
</feature>
<evidence type="ECO:0000259" key="8">
    <source>
        <dbReference type="Pfam" id="PF01207"/>
    </source>
</evidence>
<dbReference type="PANTHER" id="PTHR11082">
    <property type="entry name" value="TRNA-DIHYDROURIDINE SYNTHASE"/>
    <property type="match status" value="1"/>
</dbReference>
<proteinExistence type="predicted"/>
<keyword evidence="7" id="KW-0547">Nucleotide-binding</keyword>
<feature type="binding site" evidence="7">
    <location>
        <begin position="240"/>
        <end position="241"/>
    </location>
    <ligand>
        <name>FMN</name>
        <dbReference type="ChEBI" id="CHEBI:58210"/>
    </ligand>
</feature>
<feature type="domain" description="DUS-like FMN-binding" evidence="8">
    <location>
        <begin position="30"/>
        <end position="294"/>
    </location>
</feature>
<evidence type="ECO:0000256" key="6">
    <source>
        <dbReference type="PIRSR" id="PIRSR006621-1"/>
    </source>
</evidence>
<evidence type="ECO:0000256" key="7">
    <source>
        <dbReference type="PIRSR" id="PIRSR006621-2"/>
    </source>
</evidence>
<feature type="binding site" evidence="7">
    <location>
        <begin position="216"/>
        <end position="218"/>
    </location>
    <ligand>
        <name>FMN</name>
        <dbReference type="ChEBI" id="CHEBI:58210"/>
    </ligand>
</feature>
<feature type="binding site" evidence="7">
    <location>
        <position position="85"/>
    </location>
    <ligand>
        <name>FMN</name>
        <dbReference type="ChEBI" id="CHEBI:58210"/>
    </ligand>
</feature>
<dbReference type="Pfam" id="PF01207">
    <property type="entry name" value="Dus"/>
    <property type="match status" value="1"/>
</dbReference>
<dbReference type="GO" id="GO:0050660">
    <property type="term" value="F:flavin adenine dinucleotide binding"/>
    <property type="evidence" value="ECO:0007669"/>
    <property type="project" value="InterPro"/>
</dbReference>
<dbReference type="GeneID" id="119633353"/>
<name>A0A8U0WC68_9MUSC</name>
<keyword evidence="3 7" id="KW-0288">FMN</keyword>
<protein>
    <submittedName>
        <fullName evidence="10">tRNA-dihydrouridine(20a/20b) synthase [NAD(P)+]-like</fullName>
    </submittedName>
</protein>
<feature type="binding site" evidence="7">
    <location>
        <position position="185"/>
    </location>
    <ligand>
        <name>FMN</name>
        <dbReference type="ChEBI" id="CHEBI:58210"/>
    </ligand>
</feature>
<keyword evidence="9" id="KW-1185">Reference proteome</keyword>
<dbReference type="RefSeq" id="XP_037882802.1">
    <property type="nucleotide sequence ID" value="XM_038026874.1"/>
</dbReference>
<dbReference type="SUPFAM" id="SSF51395">
    <property type="entry name" value="FMN-linked oxidoreductases"/>
    <property type="match status" value="1"/>
</dbReference>
<dbReference type="Proteomes" id="UP000092443">
    <property type="component" value="Unplaced"/>
</dbReference>
<accession>A0A8U0WC68</accession>
<evidence type="ECO:0000256" key="2">
    <source>
        <dbReference type="ARBA" id="ARBA00022630"/>
    </source>
</evidence>
<comment type="cofactor">
    <cofactor evidence="1 7">
        <name>FMN</name>
        <dbReference type="ChEBI" id="CHEBI:58210"/>
    </cofactor>
</comment>
<dbReference type="PANTHER" id="PTHR11082:SF31">
    <property type="entry name" value="TRNA-DIHYDROURIDINE(20A_20B) SYNTHASE [NAD(P)+]-LIKE"/>
    <property type="match status" value="1"/>
</dbReference>
<dbReference type="GO" id="GO:0017150">
    <property type="term" value="F:tRNA dihydrouridine synthase activity"/>
    <property type="evidence" value="ECO:0007669"/>
    <property type="project" value="InterPro"/>
</dbReference>
<gene>
    <name evidence="10" type="primary">LOC119633353</name>
</gene>
<organism evidence="9 10">
    <name type="scientific">Glossina fuscipes</name>
    <dbReference type="NCBI Taxonomy" id="7396"/>
    <lineage>
        <taxon>Eukaryota</taxon>
        <taxon>Metazoa</taxon>
        <taxon>Ecdysozoa</taxon>
        <taxon>Arthropoda</taxon>
        <taxon>Hexapoda</taxon>
        <taxon>Insecta</taxon>
        <taxon>Pterygota</taxon>
        <taxon>Neoptera</taxon>
        <taxon>Endopterygota</taxon>
        <taxon>Diptera</taxon>
        <taxon>Brachycera</taxon>
        <taxon>Muscomorpha</taxon>
        <taxon>Hippoboscoidea</taxon>
        <taxon>Glossinidae</taxon>
        <taxon>Glossina</taxon>
    </lineage>
</organism>
<evidence type="ECO:0000313" key="10">
    <source>
        <dbReference type="RefSeq" id="XP_037882802.1"/>
    </source>
</evidence>
<sequence>MNSTERSHCNILDLFKEAKRQKHGFLRVSAPMVRYSKLEFRHLLRKNFVELCFTPMIIADSFINSDKARQNEFRTSSDDHPVIAQFAAKNATEFSNASQLIYPYVDGVDLNCGCPQSWAISKGYGCGLLKRPEKIKDIILNIRRVLKEDFSVSVKMRLFYNEGLDSTVDFARQLEKCGVSFITLHGRNMWQKSSEPLNVAAIQDVKQSLQIPLVANGGVRTWQEACDLHEQTDADGIMVARGLLSNPALFNPCYKNHNTTPLNCVQDWLNVGAQKDSSLQFMCFHHHLTFMWSSNMKKKPRLEFNSFSRKQQIYDFFKEKYHIEPSVVNANNQLKYQKCTYNHFTPELALKDLNGEEAWNSNSHGKFFKEFQKKIVEKEDHYELENSFFNELS</sequence>
<dbReference type="AlphaFoldDB" id="A0A8U0WC68"/>
<dbReference type="CDD" id="cd02801">
    <property type="entry name" value="DUS_like_FMN"/>
    <property type="match status" value="1"/>
</dbReference>
<dbReference type="PROSITE" id="PS01136">
    <property type="entry name" value="UPF0034"/>
    <property type="match status" value="1"/>
</dbReference>
<dbReference type="Gene3D" id="3.20.20.70">
    <property type="entry name" value="Aldolase class I"/>
    <property type="match status" value="1"/>
</dbReference>
<keyword evidence="2" id="KW-0285">Flavoprotein</keyword>
<keyword evidence="5" id="KW-0560">Oxidoreductase</keyword>
<evidence type="ECO:0000256" key="5">
    <source>
        <dbReference type="ARBA" id="ARBA00023002"/>
    </source>
</evidence>
<dbReference type="InterPro" id="IPR013785">
    <property type="entry name" value="Aldolase_TIM"/>
</dbReference>
<evidence type="ECO:0000313" key="9">
    <source>
        <dbReference type="Proteomes" id="UP000092443"/>
    </source>
</evidence>
<dbReference type="InterPro" id="IPR035587">
    <property type="entry name" value="DUS-like_FMN-bd"/>
</dbReference>
<dbReference type="InterPro" id="IPR018517">
    <property type="entry name" value="tRNA_hU_synthase_CS"/>
</dbReference>
<dbReference type="KEGG" id="gfs:119633353"/>
<evidence type="ECO:0000256" key="4">
    <source>
        <dbReference type="ARBA" id="ARBA00022694"/>
    </source>
</evidence>
<feature type="active site" description="Proton donor" evidence="6">
    <location>
        <position position="114"/>
    </location>
</feature>
<keyword evidence="4" id="KW-0819">tRNA processing</keyword>
<evidence type="ECO:0000256" key="3">
    <source>
        <dbReference type="ARBA" id="ARBA00022643"/>
    </source>
</evidence>
<reference evidence="10" key="1">
    <citation type="submission" date="2025-08" db="UniProtKB">
        <authorList>
            <consortium name="RefSeq"/>
        </authorList>
    </citation>
    <scope>IDENTIFICATION</scope>
    <source>
        <tissue evidence="10">Whole body pupa</tissue>
    </source>
</reference>
<feature type="binding site" evidence="7">
    <location>
        <position position="155"/>
    </location>
    <ligand>
        <name>FMN</name>
        <dbReference type="ChEBI" id="CHEBI:58210"/>
    </ligand>
</feature>